<proteinExistence type="predicted"/>
<accession>A0A9J7J0R7</accession>
<dbReference type="OrthoDB" id="1902587at2759"/>
<organism evidence="2 3">
    <name type="scientific">Spodoptera litura</name>
    <name type="common">Asian cotton leafworm</name>
    <dbReference type="NCBI Taxonomy" id="69820"/>
    <lineage>
        <taxon>Eukaryota</taxon>
        <taxon>Metazoa</taxon>
        <taxon>Ecdysozoa</taxon>
        <taxon>Arthropoda</taxon>
        <taxon>Hexapoda</taxon>
        <taxon>Insecta</taxon>
        <taxon>Pterygota</taxon>
        <taxon>Neoptera</taxon>
        <taxon>Endopterygota</taxon>
        <taxon>Lepidoptera</taxon>
        <taxon>Glossata</taxon>
        <taxon>Ditrysia</taxon>
        <taxon>Noctuoidea</taxon>
        <taxon>Noctuidae</taxon>
        <taxon>Amphipyrinae</taxon>
        <taxon>Spodoptera</taxon>
    </lineage>
</organism>
<dbReference type="KEGG" id="sliu:111364799"/>
<dbReference type="RefSeq" id="XP_022837610.1">
    <property type="nucleotide sequence ID" value="XM_022981842.1"/>
</dbReference>
<feature type="region of interest" description="Disordered" evidence="1">
    <location>
        <begin position="566"/>
        <end position="698"/>
    </location>
</feature>
<name>A0A9J7J0R7_SPOLT</name>
<feature type="compositionally biased region" description="Acidic residues" evidence="1">
    <location>
        <begin position="626"/>
        <end position="636"/>
    </location>
</feature>
<protein>
    <submittedName>
        <fullName evidence="3">Uncharacterized protein LOC111364799</fullName>
    </submittedName>
</protein>
<feature type="compositionally biased region" description="Basic and acidic residues" evidence="1">
    <location>
        <begin position="611"/>
        <end position="623"/>
    </location>
</feature>
<evidence type="ECO:0000256" key="1">
    <source>
        <dbReference type="SAM" id="MobiDB-lite"/>
    </source>
</evidence>
<feature type="compositionally biased region" description="Basic and acidic residues" evidence="1">
    <location>
        <begin position="637"/>
        <end position="657"/>
    </location>
</feature>
<feature type="compositionally biased region" description="Acidic residues" evidence="1">
    <location>
        <begin position="566"/>
        <end position="578"/>
    </location>
</feature>
<feature type="compositionally biased region" description="Polar residues" evidence="1">
    <location>
        <begin position="661"/>
        <end position="679"/>
    </location>
</feature>
<dbReference type="Proteomes" id="UP000301870">
    <property type="component" value="Chromosome 5"/>
</dbReference>
<dbReference type="GeneID" id="111364799"/>
<evidence type="ECO:0000313" key="3">
    <source>
        <dbReference type="RefSeq" id="XP_022837610.1"/>
    </source>
</evidence>
<dbReference type="AlphaFoldDB" id="A0A9J7J0R7"/>
<feature type="compositionally biased region" description="Low complexity" evidence="1">
    <location>
        <begin position="689"/>
        <end position="698"/>
    </location>
</feature>
<keyword evidence="2" id="KW-1185">Reference proteome</keyword>
<evidence type="ECO:0000313" key="2">
    <source>
        <dbReference type="Proteomes" id="UP000301870"/>
    </source>
</evidence>
<gene>
    <name evidence="3" type="primary">LOC111364799</name>
</gene>
<sequence length="698" mass="77323">MTKATQIFMMKWSEDSKSNNWAIGCYALQHQLNSEIQGNRQSAAFENVFAFNTSLKNIAKYNESDTESDITNKNLDATLDASNSKIDESKEGSTTILADDSLKSGGSKEEPVMMLVDNSSKFVESIEEPVDTLEDGAVKDLVIILDDNSTMHVTEKEKLDAVLADDNSNCSQLAEELNDIPQNLTEKQDMISILSSDGSNCASFEDKPDDVSDSEYPKCVGIQIEDSDDMFDDDDSKCIEFTEPSIMLKCNNAKSSELEKESDVVLEEKVPKSAGLQERPNDISNDDAPKCIEMQSDPVTRFDGIFKYSELTEKKSDTILNENDLGSSICVEMHSGSKPTLSDNVPKCLEVPTKQVMRLDGDISKSDKQTKESDSLLDDYDPKRTEIQAEPIAILPDIILKHNELTKQPDAILTADFIKCHELMEVEPQSILDDKDPKCVEMKTDSNVTLDDNGELKEKLDVIMDDSGCHEVEAEPEITKSDRDLKCIETNTTLNDNILKPGEVTNECNLILNNDDPNLDKMDVDSSAILSDKDPKCIEMQTNMALNDILKHSAVTKESNLILNNEEPDLDKMDEDSDAILSDKDPKCLQTEPNATLEDDTSKQSQLTEEPNMKLDDDHEKVAIIDADDLEIDEPKEEVNDRLKVDSSKPTVLKESDGGPSLTTKLDSPKPSTSGLTSNVDYDSDDSDIVIVSEDPLA</sequence>
<reference evidence="3" key="1">
    <citation type="submission" date="2025-08" db="UniProtKB">
        <authorList>
            <consortium name="RefSeq"/>
        </authorList>
    </citation>
    <scope>IDENTIFICATION</scope>
    <source>
        <strain evidence="3">Ishihara</strain>
        <tissue evidence="3">Whole body</tissue>
    </source>
</reference>